<dbReference type="EMBL" id="JASNWA010000003">
    <property type="protein sequence ID" value="KAK3179011.1"/>
    <property type="molecule type" value="Genomic_DNA"/>
</dbReference>
<dbReference type="Gene3D" id="1.25.40.10">
    <property type="entry name" value="Tetratricopeptide repeat domain"/>
    <property type="match status" value="1"/>
</dbReference>
<dbReference type="SUPFAM" id="SSF48452">
    <property type="entry name" value="TPR-like"/>
    <property type="match status" value="1"/>
</dbReference>
<dbReference type="PANTHER" id="PTHR24148">
    <property type="entry name" value="ANKYRIN REPEAT DOMAIN-CONTAINING PROTEIN 39 HOMOLOG-RELATED"/>
    <property type="match status" value="1"/>
</dbReference>
<evidence type="ECO:0000259" key="2">
    <source>
        <dbReference type="Pfam" id="PF06985"/>
    </source>
</evidence>
<dbReference type="AlphaFoldDB" id="A0AAD9ZH39"/>
<gene>
    <name evidence="3" type="ORF">OEA41_001150</name>
</gene>
<feature type="region of interest" description="Disordered" evidence="1">
    <location>
        <begin position="1"/>
        <end position="106"/>
    </location>
</feature>
<proteinExistence type="predicted"/>
<reference evidence="3" key="1">
    <citation type="submission" date="2022-11" db="EMBL/GenBank/DDBJ databases">
        <title>Chromosomal genome sequence assembly and mating type (MAT) locus characterization of the leprose asexual lichenized fungus Lepraria neglecta (Nyl.) Erichsen.</title>
        <authorList>
            <person name="Allen J.L."/>
            <person name="Pfeffer B."/>
        </authorList>
    </citation>
    <scope>NUCLEOTIDE SEQUENCE</scope>
    <source>
        <strain evidence="3">Allen 5258</strain>
    </source>
</reference>
<keyword evidence="4" id="KW-1185">Reference proteome</keyword>
<name>A0AAD9ZH39_9LECA</name>
<evidence type="ECO:0000313" key="4">
    <source>
        <dbReference type="Proteomes" id="UP001276659"/>
    </source>
</evidence>
<feature type="compositionally biased region" description="Polar residues" evidence="1">
    <location>
        <begin position="17"/>
        <end position="35"/>
    </location>
</feature>
<dbReference type="InterPro" id="IPR010730">
    <property type="entry name" value="HET"/>
</dbReference>
<feature type="domain" description="Heterokaryon incompatibility" evidence="2">
    <location>
        <begin position="186"/>
        <end position="315"/>
    </location>
</feature>
<dbReference type="Pfam" id="PF23397">
    <property type="entry name" value="DUF7104"/>
    <property type="match status" value="15"/>
</dbReference>
<dbReference type="Proteomes" id="UP001276659">
    <property type="component" value="Unassembled WGS sequence"/>
</dbReference>
<dbReference type="PANTHER" id="PTHR24148:SF78">
    <property type="entry name" value="HETEROKARYON INCOMPATIBILITY DOMAIN-CONTAINING PROTEIN"/>
    <property type="match status" value="1"/>
</dbReference>
<evidence type="ECO:0000256" key="1">
    <source>
        <dbReference type="SAM" id="MobiDB-lite"/>
    </source>
</evidence>
<dbReference type="PROSITE" id="PS50890">
    <property type="entry name" value="PUA"/>
    <property type="match status" value="2"/>
</dbReference>
<dbReference type="Pfam" id="PF06985">
    <property type="entry name" value="HET"/>
    <property type="match status" value="1"/>
</dbReference>
<dbReference type="InterPro" id="IPR011990">
    <property type="entry name" value="TPR-like_helical_dom_sf"/>
</dbReference>
<dbReference type="InterPro" id="IPR055530">
    <property type="entry name" value="DUF7104"/>
</dbReference>
<comment type="caution">
    <text evidence="3">The sequence shown here is derived from an EMBL/GenBank/DDBJ whole genome shotgun (WGS) entry which is preliminary data.</text>
</comment>
<dbReference type="InterPro" id="IPR052895">
    <property type="entry name" value="HetReg/Transcr_Mod"/>
</dbReference>
<feature type="compositionally biased region" description="Basic and acidic residues" evidence="1">
    <location>
        <begin position="46"/>
        <end position="55"/>
    </location>
</feature>
<protein>
    <recommendedName>
        <fullName evidence="2">Heterokaryon incompatibility domain-containing protein</fullName>
    </recommendedName>
</protein>
<evidence type="ECO:0000313" key="3">
    <source>
        <dbReference type="EMBL" id="KAK3179011.1"/>
    </source>
</evidence>
<sequence>MVPIERQASEGRPTVESAFSTSPIVSTAHQTSESPAQAGADGSVRPLDESRDRASDGLGNDEASLVEANKAMPSSKLRENGSIRPTEPRNASEDINSPATRKQTHKYVQSLKKKKQDQLCLALSTPQTLRNDADNNPENKYRYSPLPGPGSIRLLRLMAHTDENAPIECLLFDYPLQELGEGTHLYEALSYVWGDSNNLRSSSIDKHDLLITINLYTALSYLRDRFIDRIIWVDAICINQGDMEEKGMQVQYMSEIYSKASRVIVWLGEAENDSDLALEEIRLAADEMSEPLVNEPTKQAILTLLQRSWFKRIWVREQTFNSELIEMYHTREASMRHDKVFALLGMSSDDPIAADLLPDYKTPWKILLERLVRFLLGGQVSVKTWADTEMAVIKSKGCILGQVSSKGEDRQQMVITSKNVSGHMGPGREWTLLTSAKSIQVGDLVCFLQGSLKPTVIRPCKDHFSVIMITVTPPGTENGSVGQPEQPIASFSRDFLLVWDWERFQGNLQDQEYEYETLIRSRVAKHPDREVGGHSDKMTRLWNVALILEDAVEYEKAEERFRETVEGYERGFGKEDLRTLTGMEKLALIYKKMKQWKKAEKRFKQVIQTRKRVQGEDHPDRTSSMANLASMYRDQGHLEEAEKWEAMADILRREGGDAQIMEEEVVKIARSCDKEVMKLLLDRKGDEVQITEGVVTAAAGNKSRGGEMMKLLLDRKGDEVQITESVITAAAGNKSSGGEIMKLLLDRKGTEVQITEEAVIQIVILFDQGIMKLLLDRKGDEVQITEGVVTAAAGNKSRGGQIMKLLLDRKGDEVQITEGVITVAAGNESRGGEIIKLLLDWKGDEVQITEGVIIAAAGNVWRGGEIMQLLLDRKGDEVQITEGVITAAAGNISMGGEIIKLLLDRKGDEVQITEGVITAAAENKSRGGEIMKLLLDRKGDEVQITEGVIIAAAGNISMGGEIIKLLLDRKGDEVQITEGVVTVVAGYGFWGGEIMKLLLDRKGDEVQITEGVITVAAGNEWSGEEIMKLLLDRKGDEVQITEGVVTAAAGNKSRGGEIIKLLLDRKGDEVQITEGVIIAAAGNVWRGGEIMKLLLDRKGDEVQITKGVVTAAAGNKSSGEKVMKLLLDQKGNEVQITVSGDE</sequence>
<dbReference type="Gene3D" id="1.20.5.340">
    <property type="match status" value="7"/>
</dbReference>
<dbReference type="Pfam" id="PF13424">
    <property type="entry name" value="TPR_12"/>
    <property type="match status" value="1"/>
</dbReference>
<accession>A0AAD9ZH39</accession>
<feature type="compositionally biased region" description="Basic and acidic residues" evidence="1">
    <location>
        <begin position="76"/>
        <end position="92"/>
    </location>
</feature>
<organism evidence="3 4">
    <name type="scientific">Lepraria neglecta</name>
    <dbReference type="NCBI Taxonomy" id="209136"/>
    <lineage>
        <taxon>Eukaryota</taxon>
        <taxon>Fungi</taxon>
        <taxon>Dikarya</taxon>
        <taxon>Ascomycota</taxon>
        <taxon>Pezizomycotina</taxon>
        <taxon>Lecanoromycetes</taxon>
        <taxon>OSLEUM clade</taxon>
        <taxon>Lecanoromycetidae</taxon>
        <taxon>Lecanorales</taxon>
        <taxon>Lecanorineae</taxon>
        <taxon>Stereocaulaceae</taxon>
        <taxon>Lepraria</taxon>
    </lineage>
</organism>